<dbReference type="Proteomes" id="UP001388673">
    <property type="component" value="Unassembled WGS sequence"/>
</dbReference>
<reference evidence="2 3" key="1">
    <citation type="journal article" date="2024" name="bioRxiv">
        <title>Comparative genomics of Cryptococcus and Kwoniella reveals pathogenesis evolution and contrasting karyotype dynamics via intercentromeric recombination or chromosome fusion.</title>
        <authorList>
            <person name="Coelho M.A."/>
            <person name="David-Palma M."/>
            <person name="Shea T."/>
            <person name="Bowers K."/>
            <person name="McGinley-Smith S."/>
            <person name="Mohammad A.W."/>
            <person name="Gnirke A."/>
            <person name="Yurkov A.M."/>
            <person name="Nowrousian M."/>
            <person name="Sun S."/>
            <person name="Cuomo C.A."/>
            <person name="Heitman J."/>
        </authorList>
    </citation>
    <scope>NUCLEOTIDE SEQUENCE [LARGE SCALE GENOMIC DNA]</scope>
    <source>
        <strain evidence="2 3">CBS 13917</strain>
    </source>
</reference>
<feature type="compositionally biased region" description="Pro residues" evidence="1">
    <location>
        <begin position="12"/>
        <end position="32"/>
    </location>
</feature>
<dbReference type="EMBL" id="JBCAWK010000010">
    <property type="protein sequence ID" value="KAK8847574.1"/>
    <property type="molecule type" value="Genomic_DNA"/>
</dbReference>
<dbReference type="RefSeq" id="XP_066801092.1">
    <property type="nucleotide sequence ID" value="XM_066948524.1"/>
</dbReference>
<sequence>MGLTQSQQANTSPPPTAHPLTPPPPGPSPPRPSASHLNPNPPTILSYFLPIPAPSLTHDHLHPTVLEIRLVTRYLVHLGLPPELVPRILDEAGSWAGCRRQSVKQLAVRAMDPRGHVRNGVVWKTGQEDEVGEEAIGWNGGLKGGPGEIWYLVSSPIGCWHSPGEATGSNQLATFVVNDVDRQTVWVREVVIETLSKDQGWSSFREHYGTYEQSYSWFEVSLLRDGREVEGSRHSIQNNVHAGQYFKAHSNTLGRDHPTVKLAKPGDRFVLWARAKYPGWSNNVTEAAITVFTTPFPPAA</sequence>
<dbReference type="AlphaFoldDB" id="A0AAW0YWC5"/>
<evidence type="ECO:0000313" key="3">
    <source>
        <dbReference type="Proteomes" id="UP001388673"/>
    </source>
</evidence>
<dbReference type="KEGG" id="kne:92182691"/>
<accession>A0AAW0YWC5</accession>
<comment type="caution">
    <text evidence="2">The sequence shown here is derived from an EMBL/GenBank/DDBJ whole genome shotgun (WGS) entry which is preliminary data.</text>
</comment>
<dbReference type="GeneID" id="92182691"/>
<gene>
    <name evidence="2" type="ORF">IAR55_005433</name>
</gene>
<feature type="compositionally biased region" description="Polar residues" evidence="1">
    <location>
        <begin position="1"/>
        <end position="10"/>
    </location>
</feature>
<proteinExistence type="predicted"/>
<evidence type="ECO:0000256" key="1">
    <source>
        <dbReference type="SAM" id="MobiDB-lite"/>
    </source>
</evidence>
<evidence type="ECO:0000313" key="2">
    <source>
        <dbReference type="EMBL" id="KAK8847574.1"/>
    </source>
</evidence>
<protein>
    <submittedName>
        <fullName evidence="2">Uncharacterized protein</fullName>
    </submittedName>
</protein>
<organism evidence="2 3">
    <name type="scientific">Kwoniella newhampshirensis</name>
    <dbReference type="NCBI Taxonomy" id="1651941"/>
    <lineage>
        <taxon>Eukaryota</taxon>
        <taxon>Fungi</taxon>
        <taxon>Dikarya</taxon>
        <taxon>Basidiomycota</taxon>
        <taxon>Agaricomycotina</taxon>
        <taxon>Tremellomycetes</taxon>
        <taxon>Tremellales</taxon>
        <taxon>Cryptococcaceae</taxon>
        <taxon>Kwoniella</taxon>
    </lineage>
</organism>
<keyword evidence="3" id="KW-1185">Reference proteome</keyword>
<name>A0AAW0YWC5_9TREE</name>
<feature type="region of interest" description="Disordered" evidence="1">
    <location>
        <begin position="1"/>
        <end position="39"/>
    </location>
</feature>